<name>A0A6V7CD14_9XANT</name>
<evidence type="ECO:0000313" key="2">
    <source>
        <dbReference type="EMBL" id="NMI24224.1"/>
    </source>
</evidence>
<dbReference type="RefSeq" id="WP_168959860.1">
    <property type="nucleotide sequence ID" value="NZ_CP098604.1"/>
</dbReference>
<accession>A0A6V7CD14</accession>
<reference evidence="1" key="4">
    <citation type="submission" date="2020-07" db="EMBL/GenBank/DDBJ databases">
        <authorList>
            <person name="Pothier F. J."/>
        </authorList>
    </citation>
    <scope>NUCLEOTIDE SEQUENCE</scope>
    <source>
        <strain evidence="1">CFBP 2533</strain>
    </source>
</reference>
<dbReference type="EMBL" id="LR828261">
    <property type="protein sequence ID" value="CAD0313552.1"/>
    <property type="molecule type" value="Genomic_DNA"/>
</dbReference>
<reference evidence="3" key="2">
    <citation type="journal article" date="2020" name="Syst. Appl. Microbiol.">
        <title>Clarifying the taxonomy of the causal agent of bacterial leaf spot of lettuce through a polyphasic approach reveals that Xanthomonas cynarae Trebaol et al. 2000 emend. Timilsina et al. 2019 is a later heterotypic synonym of Xanthomonas hortorum Vauterin et al. 1995.</title>
        <authorList>
            <person name="Moriniere L."/>
            <person name="Burlet A."/>
            <person name="Rosenthal E.R."/>
            <person name="Nesme X."/>
            <person name="Portier P."/>
            <person name="Bull C.T."/>
            <person name="Lavire C."/>
            <person name="Fischer-Le Saux M."/>
            <person name="Bertolla F."/>
        </authorList>
    </citation>
    <scope>NUCLEOTIDE SEQUENCE [LARGE SCALE GENOMIC DNA]</scope>
    <source>
        <strain evidence="3">CFBP2533</strain>
    </source>
</reference>
<dbReference type="EMBL" id="LR828261">
    <property type="protein sequence ID" value="CAD0313562.1"/>
    <property type="molecule type" value="Genomic_DNA"/>
</dbReference>
<protein>
    <submittedName>
        <fullName evidence="1">Uncharacterized protein</fullName>
    </submittedName>
</protein>
<evidence type="ECO:0000313" key="3">
    <source>
        <dbReference type="Proteomes" id="UP000548771"/>
    </source>
</evidence>
<dbReference type="AlphaFoldDB" id="A0A6V7CD14"/>
<organism evidence="1">
    <name type="scientific">Xanthomonas hortorum pv. pelargonii</name>
    <dbReference type="NCBI Taxonomy" id="453602"/>
    <lineage>
        <taxon>Bacteria</taxon>
        <taxon>Pseudomonadati</taxon>
        <taxon>Pseudomonadota</taxon>
        <taxon>Gammaproteobacteria</taxon>
        <taxon>Lysobacterales</taxon>
        <taxon>Lysobacteraceae</taxon>
        <taxon>Xanthomonas</taxon>
    </lineage>
</organism>
<gene>
    <name evidence="1" type="ORF">CFBP2533_11710</name>
    <name evidence="2" type="ORF">E1J24_20865</name>
</gene>
<dbReference type="EMBL" id="SMDX01000037">
    <property type="protein sequence ID" value="NMI24224.1"/>
    <property type="molecule type" value="Genomic_DNA"/>
</dbReference>
<sequence length="155" mass="17462">MPTIPDVQIRLPFLLNALTLHLVEALLQMGLSPDHIAVILIELCRRGESSGQDAMDHPRLGAAILNAKAGPKALIGEVEKFYEKLKLMYSVSILWEEVAKWIKEIDSSLSEEFMMHIYEDFRNGKITRKSQLSNAIEGLRNQAVGQLSQQSYGQR</sequence>
<evidence type="ECO:0000313" key="1">
    <source>
        <dbReference type="EMBL" id="CAD0313562.1"/>
    </source>
</evidence>
<dbReference type="Proteomes" id="UP000548771">
    <property type="component" value="Unassembled WGS sequence"/>
</dbReference>
<reference evidence="2" key="3">
    <citation type="journal article" date="2020" name="Syst. Appl. Microbiol.">
        <title>Clarifying the taxonomy of the causal agent of bacterial leaf spot of lettuce through a polyphasic approach reveals that Xanthomonas cynarae Trebaol et al. 2000 emend. Timilsina et al. 2019 is a later heterotypic synonym of Xanthomonas hortorum Vauterin et al. 1995.</title>
        <authorList>
            <person name="Moriniere L."/>
            <person name="Burlet A."/>
            <person name="Rosenthal E.R."/>
            <person name="Nesme X."/>
            <person name="Portier P."/>
            <person name="Bull C.T."/>
            <person name="Lavire C."/>
            <person name="Fischer-Le Saux M."/>
            <person name="Bertolla F."/>
        </authorList>
    </citation>
    <scope>NUCLEOTIDE SEQUENCE</scope>
    <source>
        <strain evidence="2">CFBP2533</strain>
    </source>
</reference>
<reference evidence="2" key="1">
    <citation type="submission" date="2019-03" db="EMBL/GenBank/DDBJ databases">
        <authorList>
            <person name="Moriniere L."/>
            <person name="Burlet A."/>
            <person name="Rosenthal E."/>
            <person name="Portier P."/>
            <person name="Lavire C."/>
            <person name="Nesme X."/>
            <person name="Bull C.T."/>
            <person name="Le Saux M."/>
            <person name="Bertolla F."/>
        </authorList>
    </citation>
    <scope>NUCLEOTIDE SEQUENCE</scope>
    <source>
        <strain evidence="2">CFBP2533</strain>
    </source>
</reference>
<proteinExistence type="predicted"/>